<dbReference type="AlphaFoldDB" id="A0A915KBM7"/>
<keyword evidence="1" id="KW-1185">Reference proteome</keyword>
<accession>A0A915KBM7</accession>
<evidence type="ECO:0000313" key="2">
    <source>
        <dbReference type="WBParaSite" id="nRc.2.0.1.t35319-RA"/>
    </source>
</evidence>
<dbReference type="Proteomes" id="UP000887565">
    <property type="component" value="Unplaced"/>
</dbReference>
<proteinExistence type="predicted"/>
<name>A0A915KBM7_ROMCU</name>
<organism evidence="1 2">
    <name type="scientific">Romanomermis culicivorax</name>
    <name type="common">Nematode worm</name>
    <dbReference type="NCBI Taxonomy" id="13658"/>
    <lineage>
        <taxon>Eukaryota</taxon>
        <taxon>Metazoa</taxon>
        <taxon>Ecdysozoa</taxon>
        <taxon>Nematoda</taxon>
        <taxon>Enoplea</taxon>
        <taxon>Dorylaimia</taxon>
        <taxon>Mermithida</taxon>
        <taxon>Mermithoidea</taxon>
        <taxon>Mermithidae</taxon>
        <taxon>Romanomermis</taxon>
    </lineage>
</organism>
<reference evidence="2" key="1">
    <citation type="submission" date="2022-11" db="UniProtKB">
        <authorList>
            <consortium name="WormBaseParasite"/>
        </authorList>
    </citation>
    <scope>IDENTIFICATION</scope>
</reference>
<sequence>MLSGTELKIIKLFDSDDVIDNEEANKSNTMSLMIAHPNHLKIIEIDFLVFSKAAFVVTPTAASVIQK</sequence>
<dbReference type="WBParaSite" id="nRc.2.0.1.t35319-RA">
    <property type="protein sequence ID" value="nRc.2.0.1.t35319-RA"/>
    <property type="gene ID" value="nRc.2.0.1.g35319"/>
</dbReference>
<evidence type="ECO:0000313" key="1">
    <source>
        <dbReference type="Proteomes" id="UP000887565"/>
    </source>
</evidence>
<protein>
    <submittedName>
        <fullName evidence="2">Uncharacterized protein</fullName>
    </submittedName>
</protein>